<protein>
    <recommendedName>
        <fullName evidence="4">Transcription factor domain-containing protein</fullName>
    </recommendedName>
</protein>
<sequence length="631" mass="71139">MSDHHPRCRPLQPYAEKFLFVNYDSSSPGASHDQSRVLSHVRQNYHVWRRRQSVRQLRDLVVVPGTNKQKLPIPSSKRCPMSDGSRNVRGRVVPVMPKKASKTQRGGGVSETTVGTRLSSSSIKLHGGNSDPFNAYPVKISPRVNELIAFYRDYLLPAQYHVPSTAWVSSANARLDWSICISTLQEPALANAFIARSATVAAVLNPDLRTLATRCRLRSIQELQARLRNNASHTCSDANVLQIIMVQKAEIVDKNLSAAAAHARMLQSMFQEQQRANRTVNFTLLQYALWSDVQISSIFMTPLAFDVSPDGWIVTTMQPLWEAALQQLREVPLWTDLRDDAENSLDPSLEGEEIKAFFISRRTTLKTWLLYGLNGRPAPPLIMLWLATSACLQQGRMIKHYIRAVQETEQSTSSPSSKGGGDSAEKLEFWYTQQFLVLAEFLWTHHLSFKVEVCGVDLFDMVPTQLKNLRSALQNAEDLGRGAKPGGSSKYRNARLWALFLGAHAEWLKRNPKKKISKSAPSPDKSLLNRNHKDESPTFLRDCKDVKFSTSESYEETDDRWFEKQLARQLRDMGLSIWKDVYSILRGFNYADIIRPLGEEIFNNAMKVVLPPPEGESGLSKTEESLAGGKL</sequence>
<dbReference type="OrthoDB" id="4144895at2759"/>
<accession>A0A178ZD06</accession>
<dbReference type="Proteomes" id="UP000078343">
    <property type="component" value="Unassembled WGS sequence"/>
</dbReference>
<evidence type="ECO:0000313" key="3">
    <source>
        <dbReference type="Proteomes" id="UP000078343"/>
    </source>
</evidence>
<gene>
    <name evidence="2" type="ORF">AYL99_08418</name>
</gene>
<organism evidence="2 3">
    <name type="scientific">Fonsecaea erecta</name>
    <dbReference type="NCBI Taxonomy" id="1367422"/>
    <lineage>
        <taxon>Eukaryota</taxon>
        <taxon>Fungi</taxon>
        <taxon>Dikarya</taxon>
        <taxon>Ascomycota</taxon>
        <taxon>Pezizomycotina</taxon>
        <taxon>Eurotiomycetes</taxon>
        <taxon>Chaetothyriomycetidae</taxon>
        <taxon>Chaetothyriales</taxon>
        <taxon>Herpotrichiellaceae</taxon>
        <taxon>Fonsecaea</taxon>
    </lineage>
</organism>
<feature type="region of interest" description="Disordered" evidence="1">
    <location>
        <begin position="612"/>
        <end position="631"/>
    </location>
</feature>
<dbReference type="EMBL" id="LVYI01000007">
    <property type="protein sequence ID" value="OAP57680.1"/>
    <property type="molecule type" value="Genomic_DNA"/>
</dbReference>
<comment type="caution">
    <text evidence="2">The sequence shown here is derived from an EMBL/GenBank/DDBJ whole genome shotgun (WGS) entry which is preliminary data.</text>
</comment>
<reference evidence="2 3" key="1">
    <citation type="submission" date="2016-04" db="EMBL/GenBank/DDBJ databases">
        <title>Draft genome of Fonsecaea erecta CBS 125763.</title>
        <authorList>
            <person name="Weiss V.A."/>
            <person name="Vicente V.A."/>
            <person name="Raittz R.T."/>
            <person name="Moreno L.F."/>
            <person name="De Souza E.M."/>
            <person name="Pedrosa F.O."/>
            <person name="Steffens M.B."/>
            <person name="Faoro H."/>
            <person name="Tadra-Sfeir M.Z."/>
            <person name="Najafzadeh M.J."/>
            <person name="Felipe M.S."/>
            <person name="Teixeira M."/>
            <person name="Sun J."/>
            <person name="Xi L."/>
            <person name="Gomes R."/>
            <person name="De Azevedo C.M."/>
            <person name="Salgado C.G."/>
            <person name="Da Silva M.B."/>
            <person name="Nascimento M.F."/>
            <person name="Queiroz-Telles F."/>
            <person name="Attili D.S."/>
            <person name="Gorbushina A."/>
        </authorList>
    </citation>
    <scope>NUCLEOTIDE SEQUENCE [LARGE SCALE GENOMIC DNA]</scope>
    <source>
        <strain evidence="2 3">CBS 125763</strain>
    </source>
</reference>
<proteinExistence type="predicted"/>
<evidence type="ECO:0008006" key="4">
    <source>
        <dbReference type="Google" id="ProtNLM"/>
    </source>
</evidence>
<dbReference type="RefSeq" id="XP_018691047.1">
    <property type="nucleotide sequence ID" value="XM_018839926.1"/>
</dbReference>
<feature type="region of interest" description="Disordered" evidence="1">
    <location>
        <begin position="512"/>
        <end position="535"/>
    </location>
</feature>
<dbReference type="PANTHER" id="PTHR37540">
    <property type="entry name" value="TRANSCRIPTION FACTOR (ACR-2), PUTATIVE-RELATED-RELATED"/>
    <property type="match status" value="1"/>
</dbReference>
<keyword evidence="3" id="KW-1185">Reference proteome</keyword>
<dbReference type="GeneID" id="30012586"/>
<dbReference type="AlphaFoldDB" id="A0A178ZD06"/>
<evidence type="ECO:0000256" key="1">
    <source>
        <dbReference type="SAM" id="MobiDB-lite"/>
    </source>
</evidence>
<dbReference type="PANTHER" id="PTHR37540:SF10">
    <property type="entry name" value="SIGMA-70 REGION 2 FAMILY PROTEIN"/>
    <property type="match status" value="1"/>
</dbReference>
<evidence type="ECO:0000313" key="2">
    <source>
        <dbReference type="EMBL" id="OAP57680.1"/>
    </source>
</evidence>
<feature type="region of interest" description="Disordered" evidence="1">
    <location>
        <begin position="68"/>
        <end position="88"/>
    </location>
</feature>
<name>A0A178ZD06_9EURO</name>